<sequence>MFRLVFIFIFTTWMISGSNITAPALAADADEFSEILKKIDKLVCTNPEKISQYYSSELVIMIDDKRALLENRIKDYRQMMSELLKMKCKIKRKVLAGKSGKKVGYILADEQISVTAENVHIDERQHSVCSYMFSKEKDGWKVSLEHCSSLPDYSIRPGEDALYYFHNPVY</sequence>
<dbReference type="EMBL" id="UINC01131793">
    <property type="protein sequence ID" value="SVD13715.1"/>
    <property type="molecule type" value="Genomic_DNA"/>
</dbReference>
<organism evidence="1">
    <name type="scientific">marine metagenome</name>
    <dbReference type="NCBI Taxonomy" id="408172"/>
    <lineage>
        <taxon>unclassified sequences</taxon>
        <taxon>metagenomes</taxon>
        <taxon>ecological metagenomes</taxon>
    </lineage>
</organism>
<proteinExistence type="predicted"/>
<reference evidence="1" key="1">
    <citation type="submission" date="2018-05" db="EMBL/GenBank/DDBJ databases">
        <authorList>
            <person name="Lanie J.A."/>
            <person name="Ng W.-L."/>
            <person name="Kazmierczak K.M."/>
            <person name="Andrzejewski T.M."/>
            <person name="Davidsen T.M."/>
            <person name="Wayne K.J."/>
            <person name="Tettelin H."/>
            <person name="Glass J.I."/>
            <person name="Rusch D."/>
            <person name="Podicherti R."/>
            <person name="Tsui H.-C.T."/>
            <person name="Winkler M.E."/>
        </authorList>
    </citation>
    <scope>NUCLEOTIDE SEQUENCE</scope>
</reference>
<dbReference type="AlphaFoldDB" id="A0A382SW72"/>
<evidence type="ECO:0000313" key="1">
    <source>
        <dbReference type="EMBL" id="SVD13715.1"/>
    </source>
</evidence>
<name>A0A382SW72_9ZZZZ</name>
<protein>
    <recommendedName>
        <fullName evidence="2">SnoaL-like domain-containing protein</fullName>
    </recommendedName>
</protein>
<accession>A0A382SW72</accession>
<evidence type="ECO:0008006" key="2">
    <source>
        <dbReference type="Google" id="ProtNLM"/>
    </source>
</evidence>
<gene>
    <name evidence="1" type="ORF">METZ01_LOCUS366569</name>
</gene>